<dbReference type="InterPro" id="IPR008991">
    <property type="entry name" value="Translation_prot_SH3-like_sf"/>
</dbReference>
<evidence type="ECO:0000313" key="3">
    <source>
        <dbReference type="Proteomes" id="UP000192907"/>
    </source>
</evidence>
<reference evidence="3" key="1">
    <citation type="submission" date="2017-04" db="EMBL/GenBank/DDBJ databases">
        <authorList>
            <person name="Varghese N."/>
            <person name="Submissions S."/>
        </authorList>
    </citation>
    <scope>NUCLEOTIDE SEQUENCE [LARGE SCALE GENOMIC DNA]</scope>
    <source>
        <strain evidence="3">RKEM611</strain>
    </source>
</reference>
<dbReference type="SUPFAM" id="SSF50104">
    <property type="entry name" value="Translation proteins SH3-like domain"/>
    <property type="match status" value="1"/>
</dbReference>
<protein>
    <submittedName>
        <fullName evidence="2">KOW motif-containing protein</fullName>
    </submittedName>
</protein>
<dbReference type="Pfam" id="PF00467">
    <property type="entry name" value="KOW"/>
    <property type="match status" value="1"/>
</dbReference>
<dbReference type="RefSeq" id="WP_132319704.1">
    <property type="nucleotide sequence ID" value="NZ_FWZT01000015.1"/>
</dbReference>
<organism evidence="2 3">
    <name type="scientific">Pseudobacteriovorax antillogorgiicola</name>
    <dbReference type="NCBI Taxonomy" id="1513793"/>
    <lineage>
        <taxon>Bacteria</taxon>
        <taxon>Pseudomonadati</taxon>
        <taxon>Bdellovibrionota</taxon>
        <taxon>Oligoflexia</taxon>
        <taxon>Oligoflexales</taxon>
        <taxon>Pseudobacteriovoracaceae</taxon>
        <taxon>Pseudobacteriovorax</taxon>
    </lineage>
</organism>
<dbReference type="EMBL" id="FWZT01000015">
    <property type="protein sequence ID" value="SMF49213.1"/>
    <property type="molecule type" value="Genomic_DNA"/>
</dbReference>
<dbReference type="SMART" id="SM00739">
    <property type="entry name" value="KOW"/>
    <property type="match status" value="1"/>
</dbReference>
<keyword evidence="3" id="KW-1185">Reference proteome</keyword>
<dbReference type="InterPro" id="IPR014722">
    <property type="entry name" value="Rib_uL2_dom2"/>
</dbReference>
<dbReference type="InterPro" id="IPR005824">
    <property type="entry name" value="KOW"/>
</dbReference>
<evidence type="ECO:0000313" key="2">
    <source>
        <dbReference type="EMBL" id="SMF49213.1"/>
    </source>
</evidence>
<proteinExistence type="predicted"/>
<dbReference type="Proteomes" id="UP000192907">
    <property type="component" value="Unassembled WGS sequence"/>
</dbReference>
<accession>A0A1Y6C7Q0</accession>
<name>A0A1Y6C7Q0_9BACT</name>
<feature type="domain" description="KOW" evidence="1">
    <location>
        <begin position="2"/>
        <end position="29"/>
    </location>
</feature>
<sequence>MTFNVGDIVKISAGAYEGKLGVVKNVRNDDIDVRFAKSNNSLVVMSFPFESIAMVDD</sequence>
<evidence type="ECO:0000259" key="1">
    <source>
        <dbReference type="SMART" id="SM00739"/>
    </source>
</evidence>
<dbReference type="Gene3D" id="2.30.30.30">
    <property type="match status" value="1"/>
</dbReference>
<dbReference type="STRING" id="1513793.SAMN06296036_11556"/>
<gene>
    <name evidence="2" type="ORF">SAMN06296036_11556</name>
</gene>
<dbReference type="AlphaFoldDB" id="A0A1Y6C7Q0"/>